<dbReference type="Gene3D" id="3.90.120.10">
    <property type="entry name" value="DNA Methylase, subunit A, domain 2"/>
    <property type="match status" value="1"/>
</dbReference>
<dbReference type="PROSITE" id="PS51679">
    <property type="entry name" value="SAM_MT_C5"/>
    <property type="match status" value="1"/>
</dbReference>
<reference evidence="8 9" key="1">
    <citation type="journal article" date="2013" name="Genome Announc.">
        <title>First draft genome sequence from a member of the genus agrococcus, isolated from modern microbialites.</title>
        <authorList>
            <person name="White R.A.III."/>
            <person name="Grassa C.J."/>
            <person name="Suttle C.A."/>
        </authorList>
    </citation>
    <scope>NUCLEOTIDE SEQUENCE [LARGE SCALE GENOMIC DNA]</scope>
    <source>
        <strain evidence="8 9">RW1</strain>
    </source>
</reference>
<dbReference type="RefSeq" id="WP_021010289.1">
    <property type="nucleotide sequence ID" value="NZ_ASHR01000021.1"/>
</dbReference>
<evidence type="ECO:0000256" key="3">
    <source>
        <dbReference type="ARBA" id="ARBA00022691"/>
    </source>
</evidence>
<feature type="active site" evidence="5">
    <location>
        <position position="101"/>
    </location>
</feature>
<comment type="caution">
    <text evidence="8">The sequence shown here is derived from an EMBL/GenBank/DDBJ whole genome shotgun (WGS) entry which is preliminary data.</text>
</comment>
<gene>
    <name evidence="8" type="ORF">L332_08035</name>
</gene>
<evidence type="ECO:0000256" key="2">
    <source>
        <dbReference type="ARBA" id="ARBA00022679"/>
    </source>
</evidence>
<protein>
    <recommendedName>
        <fullName evidence="7">Cytosine-specific methyltransferase</fullName>
        <ecNumber evidence="7">2.1.1.37</ecNumber>
    </recommendedName>
</protein>
<dbReference type="Gene3D" id="3.40.50.150">
    <property type="entry name" value="Vaccinia Virus protein VP39"/>
    <property type="match status" value="1"/>
</dbReference>
<dbReference type="EMBL" id="ASHR01000021">
    <property type="protein sequence ID" value="ERG64398.1"/>
    <property type="molecule type" value="Genomic_DNA"/>
</dbReference>
<dbReference type="PRINTS" id="PR00105">
    <property type="entry name" value="C5METTRFRASE"/>
</dbReference>
<sequence>MEEESAMRSTRTYRMGELFAGPGGIAVGAHKALKDPALFRRVAIKHAWANDYDADTVRTYFGAVREYDPSLRRNDVIHADVRKLDIDALSDIDGFAFGFPCNDYSLVGERKGIAGDFGPLYSYGVKVLEAKQPEWFVAENVGGIRSHEETFRQILLELEAAGPGYELTTHLYRFEEYGVPQKRHRVIIVGIRKDLGKRFRVPAPTTPERDDQVTAAEALDGIHPSAPNHEKTRHSPSVVRRLSQIQPGQNAWNADLSEDSRINVKGATLSQIYKRLKPNEPSYTITGSGGGGTSGYHWEEPRALTNRERARLQTFDDHHRFEGGTLSVKKQVGMAVPPKGAQVIFEALFKTLEGIPYDSVPAALSRGGARTRGRNRDS</sequence>
<evidence type="ECO:0000256" key="7">
    <source>
        <dbReference type="RuleBase" id="RU000417"/>
    </source>
</evidence>
<evidence type="ECO:0000256" key="4">
    <source>
        <dbReference type="ARBA" id="ARBA00022747"/>
    </source>
</evidence>
<dbReference type="GO" id="GO:0003886">
    <property type="term" value="F:DNA (cytosine-5-)-methyltransferase activity"/>
    <property type="evidence" value="ECO:0007669"/>
    <property type="project" value="UniProtKB-EC"/>
</dbReference>
<dbReference type="EC" id="2.1.1.37" evidence="7"/>
<comment type="catalytic activity">
    <reaction evidence="7">
        <text>a 2'-deoxycytidine in DNA + S-adenosyl-L-methionine = a 5-methyl-2'-deoxycytidine in DNA + S-adenosyl-L-homocysteine + H(+)</text>
        <dbReference type="Rhea" id="RHEA:13681"/>
        <dbReference type="Rhea" id="RHEA-COMP:11369"/>
        <dbReference type="Rhea" id="RHEA-COMP:11370"/>
        <dbReference type="ChEBI" id="CHEBI:15378"/>
        <dbReference type="ChEBI" id="CHEBI:57856"/>
        <dbReference type="ChEBI" id="CHEBI:59789"/>
        <dbReference type="ChEBI" id="CHEBI:85452"/>
        <dbReference type="ChEBI" id="CHEBI:85454"/>
        <dbReference type="EC" id="2.1.1.37"/>
    </reaction>
</comment>
<keyword evidence="4" id="KW-0680">Restriction system</keyword>
<keyword evidence="1 5" id="KW-0489">Methyltransferase</keyword>
<dbReference type="Pfam" id="PF00145">
    <property type="entry name" value="DNA_methylase"/>
    <property type="match status" value="1"/>
</dbReference>
<dbReference type="Proteomes" id="UP000016462">
    <property type="component" value="Unassembled WGS sequence"/>
</dbReference>
<organism evidence="8 9">
    <name type="scientific">Agrococcus pavilionensis RW1</name>
    <dbReference type="NCBI Taxonomy" id="1330458"/>
    <lineage>
        <taxon>Bacteria</taxon>
        <taxon>Bacillati</taxon>
        <taxon>Actinomycetota</taxon>
        <taxon>Actinomycetes</taxon>
        <taxon>Micrococcales</taxon>
        <taxon>Microbacteriaceae</taxon>
        <taxon>Agrococcus</taxon>
    </lineage>
</organism>
<dbReference type="AlphaFoldDB" id="U1LBB8"/>
<accession>U1LBB8</accession>
<evidence type="ECO:0000313" key="9">
    <source>
        <dbReference type="Proteomes" id="UP000016462"/>
    </source>
</evidence>
<evidence type="ECO:0000256" key="1">
    <source>
        <dbReference type="ARBA" id="ARBA00022603"/>
    </source>
</evidence>
<evidence type="ECO:0000256" key="5">
    <source>
        <dbReference type="PROSITE-ProRule" id="PRU01016"/>
    </source>
</evidence>
<dbReference type="GO" id="GO:0044027">
    <property type="term" value="P:negative regulation of gene expression via chromosomal CpG island methylation"/>
    <property type="evidence" value="ECO:0007669"/>
    <property type="project" value="TreeGrafter"/>
</dbReference>
<keyword evidence="2 5" id="KW-0808">Transferase</keyword>
<dbReference type="InterPro" id="IPR018117">
    <property type="entry name" value="C5_DNA_meth_AS"/>
</dbReference>
<dbReference type="GO" id="GO:0032259">
    <property type="term" value="P:methylation"/>
    <property type="evidence" value="ECO:0007669"/>
    <property type="project" value="UniProtKB-KW"/>
</dbReference>
<dbReference type="SUPFAM" id="SSF53335">
    <property type="entry name" value="S-adenosyl-L-methionine-dependent methyltransferases"/>
    <property type="match status" value="1"/>
</dbReference>
<evidence type="ECO:0000256" key="6">
    <source>
        <dbReference type="RuleBase" id="RU000416"/>
    </source>
</evidence>
<comment type="similarity">
    <text evidence="5 6">Belongs to the class I-like SAM-binding methyltransferase superfamily. C5-methyltransferase family.</text>
</comment>
<dbReference type="InterPro" id="IPR050390">
    <property type="entry name" value="C5-Methyltransferase"/>
</dbReference>
<dbReference type="PANTHER" id="PTHR10629">
    <property type="entry name" value="CYTOSINE-SPECIFIC METHYLTRANSFERASE"/>
    <property type="match status" value="1"/>
</dbReference>
<keyword evidence="3 5" id="KW-0949">S-adenosyl-L-methionine</keyword>
<name>U1LBB8_9MICO</name>
<proteinExistence type="inferred from homology"/>
<keyword evidence="9" id="KW-1185">Reference proteome</keyword>
<dbReference type="PROSITE" id="PS00094">
    <property type="entry name" value="C5_MTASE_1"/>
    <property type="match status" value="1"/>
</dbReference>
<dbReference type="PANTHER" id="PTHR10629:SF52">
    <property type="entry name" value="DNA (CYTOSINE-5)-METHYLTRANSFERASE 1"/>
    <property type="match status" value="1"/>
</dbReference>
<evidence type="ECO:0000313" key="8">
    <source>
        <dbReference type="EMBL" id="ERG64398.1"/>
    </source>
</evidence>
<dbReference type="InterPro" id="IPR029063">
    <property type="entry name" value="SAM-dependent_MTases_sf"/>
</dbReference>
<dbReference type="NCBIfam" id="TIGR00675">
    <property type="entry name" value="dcm"/>
    <property type="match status" value="1"/>
</dbReference>
<dbReference type="InterPro" id="IPR001525">
    <property type="entry name" value="C5_MeTfrase"/>
</dbReference>
<dbReference type="GO" id="GO:0003677">
    <property type="term" value="F:DNA binding"/>
    <property type="evidence" value="ECO:0007669"/>
    <property type="project" value="TreeGrafter"/>
</dbReference>
<dbReference type="GO" id="GO:0009307">
    <property type="term" value="P:DNA restriction-modification system"/>
    <property type="evidence" value="ECO:0007669"/>
    <property type="project" value="UniProtKB-KW"/>
</dbReference>